<protein>
    <recommendedName>
        <fullName evidence="2 5">Elongation factor Ts</fullName>
        <shortName evidence="5">EF-Ts</shortName>
    </recommendedName>
</protein>
<dbReference type="InterPro" id="IPR001816">
    <property type="entry name" value="Transl_elong_EFTs/EF1B"/>
</dbReference>
<dbReference type="SUPFAM" id="SSF54713">
    <property type="entry name" value="Elongation factor Ts (EF-Ts), dimerisation domain"/>
    <property type="match status" value="2"/>
</dbReference>
<dbReference type="RefSeq" id="WP_246951467.1">
    <property type="nucleotide sequence ID" value="NZ_JALKII010000004.1"/>
</dbReference>
<dbReference type="PANTHER" id="PTHR11741">
    <property type="entry name" value="ELONGATION FACTOR TS"/>
    <property type="match status" value="1"/>
</dbReference>
<dbReference type="Proteomes" id="UP001165524">
    <property type="component" value="Unassembled WGS sequence"/>
</dbReference>
<dbReference type="GO" id="GO:0003746">
    <property type="term" value="F:translation elongation factor activity"/>
    <property type="evidence" value="ECO:0007669"/>
    <property type="project" value="UniProtKB-KW"/>
</dbReference>
<sequence length="294" mass="30868">MAAVTAALVKELRERTGLGMMECKKALVEADGDIERAIDDLRKSGQAKAAKKAGRVAAEGTVAVALSADGKSGALVEINSETDFVARDDNFLGFAAKVAEAVLAAGESDIARVAELPVEGGTVESAREALVQKIGENIQVRRAAVLQSSGRVGAYVHGGRIGVLVDLTGGDEELGKDVAMHVAAVAPSVVRPEELPEAELEREKDIIRAQPDMAGKPTEIVEKMVAGRVQKFLKDVSLVEQPFVKDPNVTVGKLTKDAGADVVAFVRLVVGEGIEKEESDFAAEVMAQAQVSKS</sequence>
<dbReference type="InterPro" id="IPR018101">
    <property type="entry name" value="Transl_elong_Ts_CS"/>
</dbReference>
<dbReference type="NCBIfam" id="TIGR00116">
    <property type="entry name" value="tsf"/>
    <property type="match status" value="1"/>
</dbReference>
<comment type="similarity">
    <text evidence="1 5 6">Belongs to the EF-Ts family.</text>
</comment>
<gene>
    <name evidence="5 9" type="primary">tsf</name>
    <name evidence="9" type="ORF">MU846_08040</name>
</gene>
<name>A0ABT0E743_9GAMM</name>
<dbReference type="HAMAP" id="MF_00050">
    <property type="entry name" value="EF_Ts"/>
    <property type="match status" value="1"/>
</dbReference>
<evidence type="ECO:0000313" key="10">
    <source>
        <dbReference type="Proteomes" id="UP001165524"/>
    </source>
</evidence>
<evidence type="ECO:0000256" key="1">
    <source>
        <dbReference type="ARBA" id="ARBA00005532"/>
    </source>
</evidence>
<keyword evidence="10" id="KW-1185">Reference proteome</keyword>
<comment type="caution">
    <text evidence="9">The sequence shown here is derived from an EMBL/GenBank/DDBJ whole genome shotgun (WGS) entry which is preliminary data.</text>
</comment>
<dbReference type="InterPro" id="IPR014039">
    <property type="entry name" value="Transl_elong_EFTs/EF1B_dimer"/>
</dbReference>
<evidence type="ECO:0000256" key="7">
    <source>
        <dbReference type="RuleBase" id="RU000643"/>
    </source>
</evidence>
<dbReference type="InterPro" id="IPR009060">
    <property type="entry name" value="UBA-like_sf"/>
</dbReference>
<dbReference type="Gene3D" id="1.10.8.10">
    <property type="entry name" value="DNA helicase RuvA subunit, C-terminal domain"/>
    <property type="match status" value="1"/>
</dbReference>
<dbReference type="PROSITE" id="PS01127">
    <property type="entry name" value="EF_TS_2"/>
    <property type="match status" value="1"/>
</dbReference>
<feature type="region of interest" description="Involved in Mg(2+) ion dislocation from EF-Tu" evidence="5">
    <location>
        <begin position="82"/>
        <end position="85"/>
    </location>
</feature>
<evidence type="ECO:0000313" key="9">
    <source>
        <dbReference type="EMBL" id="MCK0537658.1"/>
    </source>
</evidence>
<dbReference type="Gene3D" id="3.30.479.20">
    <property type="entry name" value="Elongation factor Ts, dimerisation domain"/>
    <property type="match status" value="2"/>
</dbReference>
<keyword evidence="5" id="KW-0963">Cytoplasm</keyword>
<evidence type="ECO:0000256" key="2">
    <source>
        <dbReference type="ARBA" id="ARBA00016956"/>
    </source>
</evidence>
<evidence type="ECO:0000256" key="6">
    <source>
        <dbReference type="RuleBase" id="RU000642"/>
    </source>
</evidence>
<keyword evidence="3 5" id="KW-0251">Elongation factor</keyword>
<keyword evidence="4 5" id="KW-0648">Protein biosynthesis</keyword>
<dbReference type="PROSITE" id="PS01126">
    <property type="entry name" value="EF_TS_1"/>
    <property type="match status" value="1"/>
</dbReference>
<organism evidence="9 10">
    <name type="scientific">Alcanivorax quisquiliarum</name>
    <dbReference type="NCBI Taxonomy" id="2933565"/>
    <lineage>
        <taxon>Bacteria</taxon>
        <taxon>Pseudomonadati</taxon>
        <taxon>Pseudomonadota</taxon>
        <taxon>Gammaproteobacteria</taxon>
        <taxon>Oceanospirillales</taxon>
        <taxon>Alcanivoracaceae</taxon>
        <taxon>Alcanivorax</taxon>
    </lineage>
</organism>
<dbReference type="InterPro" id="IPR036402">
    <property type="entry name" value="EF-Ts_dimer_sf"/>
</dbReference>
<reference evidence="9" key="1">
    <citation type="submission" date="2022-04" db="EMBL/GenBank/DDBJ databases">
        <title>Alcanivorax sp. CY1518 draft genome sequence.</title>
        <authorList>
            <person name="Zhao G."/>
            <person name="An M."/>
        </authorList>
    </citation>
    <scope>NUCLEOTIDE SEQUENCE</scope>
    <source>
        <strain evidence="9">CY1518</strain>
    </source>
</reference>
<evidence type="ECO:0000256" key="4">
    <source>
        <dbReference type="ARBA" id="ARBA00022917"/>
    </source>
</evidence>
<accession>A0ABT0E743</accession>
<proteinExistence type="inferred from homology"/>
<feature type="domain" description="Translation elongation factor EFTs/EF1B dimerisation" evidence="8">
    <location>
        <begin position="73"/>
        <end position="272"/>
    </location>
</feature>
<dbReference type="EMBL" id="JALKII010000004">
    <property type="protein sequence ID" value="MCK0537658.1"/>
    <property type="molecule type" value="Genomic_DNA"/>
</dbReference>
<dbReference type="Gene3D" id="1.10.286.20">
    <property type="match status" value="1"/>
</dbReference>
<comment type="subcellular location">
    <subcellularLocation>
        <location evidence="5 7">Cytoplasm</location>
    </subcellularLocation>
</comment>
<dbReference type="PANTHER" id="PTHR11741:SF0">
    <property type="entry name" value="ELONGATION FACTOR TS, MITOCHONDRIAL"/>
    <property type="match status" value="1"/>
</dbReference>
<evidence type="ECO:0000256" key="5">
    <source>
        <dbReference type="HAMAP-Rule" id="MF_00050"/>
    </source>
</evidence>
<evidence type="ECO:0000259" key="8">
    <source>
        <dbReference type="Pfam" id="PF00889"/>
    </source>
</evidence>
<dbReference type="CDD" id="cd14275">
    <property type="entry name" value="UBA_EF-Ts"/>
    <property type="match status" value="1"/>
</dbReference>
<evidence type="ECO:0000256" key="3">
    <source>
        <dbReference type="ARBA" id="ARBA00022768"/>
    </source>
</evidence>
<dbReference type="Pfam" id="PF00889">
    <property type="entry name" value="EF_TS"/>
    <property type="match status" value="1"/>
</dbReference>
<dbReference type="SUPFAM" id="SSF46934">
    <property type="entry name" value="UBA-like"/>
    <property type="match status" value="1"/>
</dbReference>
<comment type="function">
    <text evidence="5 6">Associates with the EF-Tu.GDP complex and induces the exchange of GDP to GTP. It remains bound to the aminoacyl-tRNA.EF-Tu.GTP complex up to the GTP hydrolysis stage on the ribosome.</text>
</comment>